<protein>
    <recommendedName>
        <fullName evidence="4">Rho-GAP domain-containing protein</fullName>
    </recommendedName>
</protein>
<dbReference type="EMBL" id="CAFZ01000016">
    <property type="protein sequence ID" value="CCA67584.1"/>
    <property type="molecule type" value="Genomic_DNA"/>
</dbReference>
<evidence type="ECO:0008006" key="4">
    <source>
        <dbReference type="Google" id="ProtNLM"/>
    </source>
</evidence>
<feature type="compositionally biased region" description="Polar residues" evidence="1">
    <location>
        <begin position="546"/>
        <end position="575"/>
    </location>
</feature>
<dbReference type="SUPFAM" id="SSF103657">
    <property type="entry name" value="BAR/IMD domain-like"/>
    <property type="match status" value="1"/>
</dbReference>
<sequence length="595" mass="67308">MTSQWTQAIGPSSIWGLQDNVLEQIEAILEARVAAEFYFLERIGQELTALNDGLDALLYPTRVIKGKLESEPNPLAELWRTTYFGKFISQFVSLVDDDFNAGKQEYERLKQELETFKTGAQAIRASRPNTTDVDQLEQSLVTAYRRCENAQEVYEKRCKEFQDVNAKPKSRLGSLKSSKHNRNPSTSSLLSMDDPGINTADHDYRKAIVVANTLREQRIAIYRAGYPTLQKSTEQTLELVKSAMLVQSSLATERASSRARRYETTVDQLMTWKPHKDAAELCAFIPSEQNLIPPEIFRHDAITGWMKRVLFCVPISYLPCNREGVPRILEQCFGVCLSILKQANWDEQEAAHFATTPKLSASRFEEVIISVEKEESELTVTVRNIPEALGLMNYLFFSLPRPLLQLNATIIADPDLSRTWWESSRDQRKVVELFRADSLDRTAERTLRFLLERISQILPHARNLHIVDVAMAWARPLFQNPRPSNAEVTVLCVLFRQALLLHRHDHDQRWLALWTRGSLQRSGTLLGNGYSSSAASTNSATSSGTLTQPPSRQLTTTSSHKPSPSRSTFTQYTHKSSPSQSQSISRQATGGSKMI</sequence>
<comment type="caution">
    <text evidence="2">The sequence shown here is derived from an EMBL/GenBank/DDBJ whole genome shotgun (WGS) entry which is preliminary data.</text>
</comment>
<dbReference type="Proteomes" id="UP000007148">
    <property type="component" value="Unassembled WGS sequence"/>
</dbReference>
<evidence type="ECO:0000313" key="3">
    <source>
        <dbReference type="Proteomes" id="UP000007148"/>
    </source>
</evidence>
<dbReference type="HOGENOM" id="CLU_427695_0_0_1"/>
<reference evidence="2 3" key="1">
    <citation type="journal article" date="2011" name="PLoS Pathog.">
        <title>Endophytic Life Strategies Decoded by Genome and Transcriptome Analyses of the Mutualistic Root Symbiont Piriformospora indica.</title>
        <authorList>
            <person name="Zuccaro A."/>
            <person name="Lahrmann U."/>
            <person name="Guldener U."/>
            <person name="Langen G."/>
            <person name="Pfiffi S."/>
            <person name="Biedenkopf D."/>
            <person name="Wong P."/>
            <person name="Samans B."/>
            <person name="Grimm C."/>
            <person name="Basiewicz M."/>
            <person name="Murat C."/>
            <person name="Martin F."/>
            <person name="Kogel K.H."/>
        </authorList>
    </citation>
    <scope>NUCLEOTIDE SEQUENCE [LARGE SCALE GENOMIC DNA]</scope>
    <source>
        <strain evidence="2 3">DSM 11827</strain>
    </source>
</reference>
<proteinExistence type="predicted"/>
<dbReference type="InterPro" id="IPR027267">
    <property type="entry name" value="AH/BAR_dom_sf"/>
</dbReference>
<dbReference type="InParanoid" id="G4T8D1"/>
<organism evidence="2 3">
    <name type="scientific">Serendipita indica (strain DSM 11827)</name>
    <name type="common">Root endophyte fungus</name>
    <name type="synonym">Piriformospora indica</name>
    <dbReference type="NCBI Taxonomy" id="1109443"/>
    <lineage>
        <taxon>Eukaryota</taxon>
        <taxon>Fungi</taxon>
        <taxon>Dikarya</taxon>
        <taxon>Basidiomycota</taxon>
        <taxon>Agaricomycotina</taxon>
        <taxon>Agaricomycetes</taxon>
        <taxon>Sebacinales</taxon>
        <taxon>Serendipitaceae</taxon>
        <taxon>Serendipita</taxon>
    </lineage>
</organism>
<dbReference type="AlphaFoldDB" id="G4T8D1"/>
<feature type="compositionally biased region" description="Low complexity" evidence="1">
    <location>
        <begin position="530"/>
        <end position="545"/>
    </location>
</feature>
<feature type="region of interest" description="Disordered" evidence="1">
    <location>
        <begin position="530"/>
        <end position="595"/>
    </location>
</feature>
<dbReference type="Gene3D" id="1.20.1270.60">
    <property type="entry name" value="Arfaptin homology (AH) domain/BAR domain"/>
    <property type="match status" value="1"/>
</dbReference>
<evidence type="ECO:0000313" key="2">
    <source>
        <dbReference type="EMBL" id="CCA67584.1"/>
    </source>
</evidence>
<feature type="compositionally biased region" description="Low complexity" evidence="1">
    <location>
        <begin position="576"/>
        <end position="587"/>
    </location>
</feature>
<accession>G4T8D1</accession>
<name>G4T8D1_SERID</name>
<keyword evidence="3" id="KW-1185">Reference proteome</keyword>
<gene>
    <name evidence="2" type="ORF">PIIN_01412</name>
</gene>
<dbReference type="OrthoDB" id="3220698at2759"/>
<evidence type="ECO:0000256" key="1">
    <source>
        <dbReference type="SAM" id="MobiDB-lite"/>
    </source>
</evidence>
<feature type="region of interest" description="Disordered" evidence="1">
    <location>
        <begin position="169"/>
        <end position="194"/>
    </location>
</feature>